<evidence type="ECO:0000256" key="1">
    <source>
        <dbReference type="SAM" id="MobiDB-lite"/>
    </source>
</evidence>
<keyword evidence="4" id="KW-1185">Reference proteome</keyword>
<dbReference type="GO" id="GO:0004674">
    <property type="term" value="F:protein serine/threonine kinase activity"/>
    <property type="evidence" value="ECO:0007669"/>
    <property type="project" value="TreeGrafter"/>
</dbReference>
<feature type="region of interest" description="Disordered" evidence="1">
    <location>
        <begin position="333"/>
        <end position="397"/>
    </location>
</feature>
<accession>A0AAV6FIE4</accession>
<dbReference type="Gene3D" id="1.10.510.10">
    <property type="entry name" value="Transferase(Phosphotransferase) domain 1"/>
    <property type="match status" value="1"/>
</dbReference>
<comment type="caution">
    <text evidence="3">The sequence shown here is derived from an EMBL/GenBank/DDBJ whole genome shotgun (WGS) entry which is preliminary data.</text>
</comment>
<dbReference type="Pfam" id="PF00069">
    <property type="entry name" value="Pkinase"/>
    <property type="match status" value="1"/>
</dbReference>
<dbReference type="GO" id="GO:0005524">
    <property type="term" value="F:ATP binding"/>
    <property type="evidence" value="ECO:0007669"/>
    <property type="project" value="InterPro"/>
</dbReference>
<evidence type="ECO:0000313" key="3">
    <source>
        <dbReference type="EMBL" id="KAG5262440.1"/>
    </source>
</evidence>
<proteinExistence type="predicted"/>
<dbReference type="SMART" id="SM00220">
    <property type="entry name" value="S_TKc"/>
    <property type="match status" value="1"/>
</dbReference>
<organism evidence="3 4">
    <name type="scientific">Alosa alosa</name>
    <name type="common">allis shad</name>
    <dbReference type="NCBI Taxonomy" id="278164"/>
    <lineage>
        <taxon>Eukaryota</taxon>
        <taxon>Metazoa</taxon>
        <taxon>Chordata</taxon>
        <taxon>Craniata</taxon>
        <taxon>Vertebrata</taxon>
        <taxon>Euteleostomi</taxon>
        <taxon>Actinopterygii</taxon>
        <taxon>Neopterygii</taxon>
        <taxon>Teleostei</taxon>
        <taxon>Clupei</taxon>
        <taxon>Clupeiformes</taxon>
        <taxon>Clupeoidei</taxon>
        <taxon>Clupeidae</taxon>
        <taxon>Alosa</taxon>
    </lineage>
</organism>
<dbReference type="CDD" id="cd13987">
    <property type="entry name" value="STKc_SBK1"/>
    <property type="match status" value="1"/>
</dbReference>
<dbReference type="PANTHER" id="PTHR24359:SF0">
    <property type="entry name" value="SERINE_THREONINE-PROTEIN KINASE SBK1"/>
    <property type="match status" value="1"/>
</dbReference>
<dbReference type="AlphaFoldDB" id="A0AAV6FIE4"/>
<dbReference type="InterPro" id="IPR008271">
    <property type="entry name" value="Ser/Thr_kinase_AS"/>
</dbReference>
<evidence type="ECO:0000259" key="2">
    <source>
        <dbReference type="PROSITE" id="PS50011"/>
    </source>
</evidence>
<dbReference type="PROSITE" id="PS00108">
    <property type="entry name" value="PROTEIN_KINASE_ST"/>
    <property type="match status" value="1"/>
</dbReference>
<dbReference type="EMBL" id="JADWDJ010000022">
    <property type="protein sequence ID" value="KAG5262440.1"/>
    <property type="molecule type" value="Genomic_DNA"/>
</dbReference>
<sequence length="404" mass="44309">MQEHAGERQGASGSAQVCVPVAPSAGQGGAALGGGTLLEDMQALSLTPISTSELQQRYQLIGPLGKGTYGRVDLVALRGQGTKLALKYVNKGKTRLRSFLREYSLNAALSCSPFIVQTLDVLFETEDSYVFGQEYAPAGDLFDIIPPQAGLSEDMVKRCVQQLGLALDFMHSRALVHRDVKPENVLLFDRECRRVKLADLGMTRRAGSRVRRVSGTIPYTAPEVCQASGTEGVMVATAQDAWAFGVLTFCMLTGNFPWEAALPADAFYAEFLRWQQAGCPTTVVPSQWRRFSDDALRMFGRLLAADPDRRCAVKDVFYFLKYELLTHHRRRASCRAGPTSSSRAAHRHAEPSPPPGTSCLRPAPLKRSILSEPHSSREEASKSPSPNRKDKSKMMMATPIEICV</sequence>
<dbReference type="PANTHER" id="PTHR24359">
    <property type="entry name" value="SERINE/THREONINE-PROTEIN KINASE SBK1"/>
    <property type="match status" value="1"/>
</dbReference>
<dbReference type="InterPro" id="IPR000719">
    <property type="entry name" value="Prot_kinase_dom"/>
</dbReference>
<gene>
    <name evidence="3" type="ORF">AALO_G00275160</name>
</gene>
<feature type="compositionally biased region" description="Basic and acidic residues" evidence="1">
    <location>
        <begin position="374"/>
        <end position="393"/>
    </location>
</feature>
<dbReference type="SUPFAM" id="SSF56112">
    <property type="entry name" value="Protein kinase-like (PK-like)"/>
    <property type="match status" value="1"/>
</dbReference>
<dbReference type="Proteomes" id="UP000823561">
    <property type="component" value="Chromosome 22"/>
</dbReference>
<evidence type="ECO:0000313" key="4">
    <source>
        <dbReference type="Proteomes" id="UP000823561"/>
    </source>
</evidence>
<dbReference type="PROSITE" id="PS50011">
    <property type="entry name" value="PROTEIN_KINASE_DOM"/>
    <property type="match status" value="1"/>
</dbReference>
<name>A0AAV6FIE4_9TELE</name>
<dbReference type="InterPro" id="IPR011009">
    <property type="entry name" value="Kinase-like_dom_sf"/>
</dbReference>
<protein>
    <recommendedName>
        <fullName evidence="2">Protein kinase domain-containing protein</fullName>
    </recommendedName>
</protein>
<feature type="domain" description="Protein kinase" evidence="2">
    <location>
        <begin position="58"/>
        <end position="325"/>
    </location>
</feature>
<reference evidence="3" key="1">
    <citation type="submission" date="2020-10" db="EMBL/GenBank/DDBJ databases">
        <title>Chromosome-scale genome assembly of the Allis shad, Alosa alosa.</title>
        <authorList>
            <person name="Margot Z."/>
            <person name="Christophe K."/>
            <person name="Cabau C."/>
            <person name="Louis A."/>
            <person name="Berthelot C."/>
            <person name="Parey E."/>
            <person name="Roest Crollius H."/>
            <person name="Montfort J."/>
            <person name="Robinson-Rechavi M."/>
            <person name="Bucao C."/>
            <person name="Bouchez O."/>
            <person name="Gislard M."/>
            <person name="Lluch J."/>
            <person name="Milhes M."/>
            <person name="Lampietro C."/>
            <person name="Lopez Roques C."/>
            <person name="Donnadieu C."/>
            <person name="Braasch I."/>
            <person name="Desvignes T."/>
            <person name="Postlethwait J."/>
            <person name="Bobe J."/>
            <person name="Guiguen Y."/>
        </authorList>
    </citation>
    <scope>NUCLEOTIDE SEQUENCE</scope>
    <source>
        <strain evidence="3">M-15738</strain>
        <tissue evidence="3">Blood</tissue>
    </source>
</reference>